<proteinExistence type="predicted"/>
<dbReference type="Proteomes" id="UP001497382">
    <property type="component" value="Unassembled WGS sequence"/>
</dbReference>
<gene>
    <name evidence="2" type="ORF">LARSCL_LOCUS1426</name>
</gene>
<reference evidence="2 3" key="1">
    <citation type="submission" date="2024-04" db="EMBL/GenBank/DDBJ databases">
        <authorList>
            <person name="Rising A."/>
            <person name="Reimegard J."/>
            <person name="Sonavane S."/>
            <person name="Akerstrom W."/>
            <person name="Nylinder S."/>
            <person name="Hedman E."/>
            <person name="Kallberg Y."/>
        </authorList>
    </citation>
    <scope>NUCLEOTIDE SEQUENCE [LARGE SCALE GENOMIC DNA]</scope>
</reference>
<feature type="region of interest" description="Disordered" evidence="1">
    <location>
        <begin position="1"/>
        <end position="65"/>
    </location>
</feature>
<keyword evidence="3" id="KW-1185">Reference proteome</keyword>
<evidence type="ECO:0000313" key="2">
    <source>
        <dbReference type="EMBL" id="CAL1263299.1"/>
    </source>
</evidence>
<protein>
    <submittedName>
        <fullName evidence="2">Uncharacterized protein</fullName>
    </submittedName>
</protein>
<comment type="caution">
    <text evidence="2">The sequence shown here is derived from an EMBL/GenBank/DDBJ whole genome shotgun (WGS) entry which is preliminary data.</text>
</comment>
<feature type="compositionally biased region" description="Polar residues" evidence="1">
    <location>
        <begin position="1"/>
        <end position="26"/>
    </location>
</feature>
<sequence>MASDGQQYENFAEDQQYSEYNEQNYTEAMDEGGESGGQMQNVNGSSNGQSSTKAPSDDDRTETSYNSVGIVWSRPMSLAKQVMVVIDTTVRWTKCEGFPFVSPTWMSAPHHNGNCSLVVSVGIQIKRI</sequence>
<accession>A0AAV1YWS2</accession>
<name>A0AAV1YWS2_9ARAC</name>
<feature type="compositionally biased region" description="Low complexity" evidence="1">
    <location>
        <begin position="37"/>
        <end position="51"/>
    </location>
</feature>
<evidence type="ECO:0000256" key="1">
    <source>
        <dbReference type="SAM" id="MobiDB-lite"/>
    </source>
</evidence>
<evidence type="ECO:0000313" key="3">
    <source>
        <dbReference type="Proteomes" id="UP001497382"/>
    </source>
</evidence>
<dbReference type="EMBL" id="CAXIEN010000008">
    <property type="protein sequence ID" value="CAL1263299.1"/>
    <property type="molecule type" value="Genomic_DNA"/>
</dbReference>
<organism evidence="2 3">
    <name type="scientific">Larinioides sclopetarius</name>
    <dbReference type="NCBI Taxonomy" id="280406"/>
    <lineage>
        <taxon>Eukaryota</taxon>
        <taxon>Metazoa</taxon>
        <taxon>Ecdysozoa</taxon>
        <taxon>Arthropoda</taxon>
        <taxon>Chelicerata</taxon>
        <taxon>Arachnida</taxon>
        <taxon>Araneae</taxon>
        <taxon>Araneomorphae</taxon>
        <taxon>Entelegynae</taxon>
        <taxon>Araneoidea</taxon>
        <taxon>Araneidae</taxon>
        <taxon>Larinioides</taxon>
    </lineage>
</organism>
<dbReference type="AlphaFoldDB" id="A0AAV1YWS2"/>